<accession>A0A8C6UC03</accession>
<dbReference type="PANTHER" id="PTHR23257">
    <property type="entry name" value="SERINE-THREONINE PROTEIN KINASE"/>
    <property type="match status" value="1"/>
</dbReference>
<dbReference type="InterPro" id="IPR050167">
    <property type="entry name" value="Ser_Thr_protein_kinase"/>
</dbReference>
<evidence type="ECO:0000256" key="9">
    <source>
        <dbReference type="ARBA" id="ARBA00047899"/>
    </source>
</evidence>
<dbReference type="InterPro" id="IPR002219">
    <property type="entry name" value="PKC_DAG/PE"/>
</dbReference>
<evidence type="ECO:0000256" key="5">
    <source>
        <dbReference type="ARBA" id="ARBA00022741"/>
    </source>
</evidence>
<dbReference type="GO" id="GO:0004674">
    <property type="term" value="F:protein serine/threonine kinase activity"/>
    <property type="evidence" value="ECO:0007669"/>
    <property type="project" value="UniProtKB-EC"/>
</dbReference>
<reference evidence="14" key="1">
    <citation type="submission" date="2025-08" db="UniProtKB">
        <authorList>
            <consortium name="Ensembl"/>
        </authorList>
    </citation>
    <scope>IDENTIFICATION</scope>
</reference>
<dbReference type="AlphaFoldDB" id="A0A8C6UC03"/>
<protein>
    <submittedName>
        <fullName evidence="14">Kinase suppressor of ras 1b</fullName>
    </submittedName>
</protein>
<dbReference type="InterPro" id="IPR000719">
    <property type="entry name" value="Prot_kinase_dom"/>
</dbReference>
<feature type="region of interest" description="Disordered" evidence="11">
    <location>
        <begin position="150"/>
        <end position="202"/>
    </location>
</feature>
<feature type="compositionally biased region" description="Polar residues" evidence="11">
    <location>
        <begin position="183"/>
        <end position="193"/>
    </location>
</feature>
<dbReference type="PROSITE" id="PS00479">
    <property type="entry name" value="ZF_DAG_PE_1"/>
    <property type="match status" value="1"/>
</dbReference>
<dbReference type="SUPFAM" id="SSF57889">
    <property type="entry name" value="Cysteine-rich domain"/>
    <property type="match status" value="1"/>
</dbReference>
<dbReference type="Pfam" id="PF07714">
    <property type="entry name" value="PK_Tyr_Ser-Thr"/>
    <property type="match status" value="1"/>
</dbReference>
<evidence type="ECO:0000313" key="14">
    <source>
        <dbReference type="Ensembl" id="ENSNMLP00000032971.1"/>
    </source>
</evidence>
<comment type="catalytic activity">
    <reaction evidence="10">
        <text>L-seryl-[protein] + ATP = O-phospho-L-seryl-[protein] + ADP + H(+)</text>
        <dbReference type="Rhea" id="RHEA:17989"/>
        <dbReference type="Rhea" id="RHEA-COMP:9863"/>
        <dbReference type="Rhea" id="RHEA-COMP:11604"/>
        <dbReference type="ChEBI" id="CHEBI:15378"/>
        <dbReference type="ChEBI" id="CHEBI:29999"/>
        <dbReference type="ChEBI" id="CHEBI:30616"/>
        <dbReference type="ChEBI" id="CHEBI:83421"/>
        <dbReference type="ChEBI" id="CHEBI:456216"/>
        <dbReference type="EC" id="2.7.11.1"/>
    </reaction>
</comment>
<keyword evidence="15" id="KW-1185">Reference proteome</keyword>
<dbReference type="Proteomes" id="UP000694523">
    <property type="component" value="Unplaced"/>
</dbReference>
<keyword evidence="4" id="KW-0479">Metal-binding</keyword>
<dbReference type="Gene3D" id="3.30.60.20">
    <property type="match status" value="1"/>
</dbReference>
<comment type="similarity">
    <text evidence="1">Belongs to the protein kinase superfamily. TKL Ser/Thr protein kinase family.</text>
</comment>
<sequence>HTPPTSRKLLQLLPNLQSLTRSKSQESQLANRIEEPPNNKFVQTQRIPQALRRDLGLTVTHRFSTKSWFSQTCQVCRKSVMFGVKCKHCKLKCHNKCTKDAPTCRISFLTMPQMRRAESVPSDINNRIDRAMELPIQFCTLPKAVIKREAQPVSSHLDSSSNASSTTSSAPSSPHNQQSSPSVTATPPSNASPAQGPRDQRFHFPAYRGRSWTGQWGVDVILVGYMVEEELVEAVVSHQQGEAEEDLEAERGPSASDPDGPEQTEDYDEDGLDELPPSCLRKGRYGGNIHRKASQTSVYLQEWNIPYEQLQLGELIGQGRWGKVHKGRWHGEVAIRLLEVDGNNQEHLKLFKKEVMNYRQTRHENVILFMGACMAPPHLAIITSFCRGVTLYTVVRERASLLDNNKTRQIAQDIVNGMSYLHAKGIIHKDLKSKNIFYDTNKVVITDFGLFGMSGVVQEGRRKSVLRIPHGWIFYLASEIVRKMNPEEGEDQLPFSKAADVYAFGTIWYELQTGLWPLEKQPVEARLWLFGSGEGIRRELRQAHLGKEVTEILSACWSFKADNRPSFTQLSDMLEKLPKLSRRLSHPGHFWKAQEYVT</sequence>
<evidence type="ECO:0000259" key="13">
    <source>
        <dbReference type="PROSITE" id="PS50081"/>
    </source>
</evidence>
<feature type="region of interest" description="Disordered" evidence="11">
    <location>
        <begin position="237"/>
        <end position="279"/>
    </location>
</feature>
<evidence type="ECO:0000256" key="10">
    <source>
        <dbReference type="ARBA" id="ARBA00048679"/>
    </source>
</evidence>
<dbReference type="InterPro" id="IPR008271">
    <property type="entry name" value="Ser/Thr_kinase_AS"/>
</dbReference>
<proteinExistence type="inferred from homology"/>
<evidence type="ECO:0000256" key="4">
    <source>
        <dbReference type="ARBA" id="ARBA00022723"/>
    </source>
</evidence>
<dbReference type="GO" id="GO:0007265">
    <property type="term" value="P:Ras protein signal transduction"/>
    <property type="evidence" value="ECO:0007669"/>
    <property type="project" value="TreeGrafter"/>
</dbReference>
<reference evidence="14" key="2">
    <citation type="submission" date="2025-09" db="UniProtKB">
        <authorList>
            <consortium name="Ensembl"/>
        </authorList>
    </citation>
    <scope>IDENTIFICATION</scope>
</reference>
<dbReference type="InterPro" id="IPR046349">
    <property type="entry name" value="C1-like_sf"/>
</dbReference>
<dbReference type="FunFam" id="3.30.200.20:FF:000034">
    <property type="entry name" value="Kinase suppressor of Ras 1"/>
    <property type="match status" value="1"/>
</dbReference>
<dbReference type="SMART" id="SM00109">
    <property type="entry name" value="C1"/>
    <property type="match status" value="1"/>
</dbReference>
<keyword evidence="7" id="KW-0862">Zinc</keyword>
<feature type="compositionally biased region" description="Low complexity" evidence="11">
    <location>
        <begin position="154"/>
        <end position="182"/>
    </location>
</feature>
<evidence type="ECO:0000256" key="6">
    <source>
        <dbReference type="ARBA" id="ARBA00022777"/>
    </source>
</evidence>
<evidence type="ECO:0000256" key="3">
    <source>
        <dbReference type="ARBA" id="ARBA00022679"/>
    </source>
</evidence>
<organism evidence="14 15">
    <name type="scientific">Neogobius melanostomus</name>
    <name type="common">round goby</name>
    <dbReference type="NCBI Taxonomy" id="47308"/>
    <lineage>
        <taxon>Eukaryota</taxon>
        <taxon>Metazoa</taxon>
        <taxon>Chordata</taxon>
        <taxon>Craniata</taxon>
        <taxon>Vertebrata</taxon>
        <taxon>Euteleostomi</taxon>
        <taxon>Actinopterygii</taxon>
        <taxon>Neopterygii</taxon>
        <taxon>Teleostei</taxon>
        <taxon>Neoteleostei</taxon>
        <taxon>Acanthomorphata</taxon>
        <taxon>Gobiaria</taxon>
        <taxon>Gobiiformes</taxon>
        <taxon>Gobioidei</taxon>
        <taxon>Gobiidae</taxon>
        <taxon>Benthophilinae</taxon>
        <taxon>Neogobiini</taxon>
        <taxon>Neogobius</taxon>
    </lineage>
</organism>
<keyword evidence="2" id="KW-0597">Phosphoprotein</keyword>
<evidence type="ECO:0000256" key="7">
    <source>
        <dbReference type="ARBA" id="ARBA00022833"/>
    </source>
</evidence>
<dbReference type="InterPro" id="IPR001245">
    <property type="entry name" value="Ser-Thr/Tyr_kinase_cat_dom"/>
</dbReference>
<keyword evidence="3" id="KW-0808">Transferase</keyword>
<dbReference type="PROSITE" id="PS00108">
    <property type="entry name" value="PROTEIN_KINASE_ST"/>
    <property type="match status" value="1"/>
</dbReference>
<evidence type="ECO:0000256" key="2">
    <source>
        <dbReference type="ARBA" id="ARBA00022553"/>
    </source>
</evidence>
<evidence type="ECO:0000256" key="8">
    <source>
        <dbReference type="ARBA" id="ARBA00022840"/>
    </source>
</evidence>
<keyword evidence="8" id="KW-0067">ATP-binding</keyword>
<dbReference type="SMART" id="SM00220">
    <property type="entry name" value="S_TKc"/>
    <property type="match status" value="1"/>
</dbReference>
<evidence type="ECO:0000313" key="15">
    <source>
        <dbReference type="Proteomes" id="UP000694523"/>
    </source>
</evidence>
<feature type="compositionally biased region" description="Acidic residues" evidence="11">
    <location>
        <begin position="259"/>
        <end position="273"/>
    </location>
</feature>
<dbReference type="PANTHER" id="PTHR23257:SF716">
    <property type="entry name" value="KINASE SUPPRESSOR OF RAS 1"/>
    <property type="match status" value="1"/>
</dbReference>
<evidence type="ECO:0000256" key="11">
    <source>
        <dbReference type="SAM" id="MobiDB-lite"/>
    </source>
</evidence>
<comment type="catalytic activity">
    <reaction evidence="9">
        <text>L-threonyl-[protein] + ATP = O-phospho-L-threonyl-[protein] + ADP + H(+)</text>
        <dbReference type="Rhea" id="RHEA:46608"/>
        <dbReference type="Rhea" id="RHEA-COMP:11060"/>
        <dbReference type="Rhea" id="RHEA-COMP:11605"/>
        <dbReference type="ChEBI" id="CHEBI:15378"/>
        <dbReference type="ChEBI" id="CHEBI:30013"/>
        <dbReference type="ChEBI" id="CHEBI:30616"/>
        <dbReference type="ChEBI" id="CHEBI:61977"/>
        <dbReference type="ChEBI" id="CHEBI:456216"/>
        <dbReference type="EC" id="2.7.11.1"/>
    </reaction>
</comment>
<dbReference type="FunFam" id="1.10.510.10:FF:000107">
    <property type="entry name" value="kinase suppressor of Ras 1"/>
    <property type="match status" value="1"/>
</dbReference>
<evidence type="ECO:0000256" key="1">
    <source>
        <dbReference type="ARBA" id="ARBA00005843"/>
    </source>
</evidence>
<dbReference type="GO" id="GO:0046872">
    <property type="term" value="F:metal ion binding"/>
    <property type="evidence" value="ECO:0007669"/>
    <property type="project" value="UniProtKB-KW"/>
</dbReference>
<dbReference type="PROSITE" id="PS50081">
    <property type="entry name" value="ZF_DAG_PE_2"/>
    <property type="match status" value="1"/>
</dbReference>
<name>A0A8C6UC03_9GOBI</name>
<dbReference type="Gene3D" id="3.30.200.20">
    <property type="entry name" value="Phosphorylase Kinase, domain 1"/>
    <property type="match status" value="1"/>
</dbReference>
<keyword evidence="5" id="KW-0547">Nucleotide-binding</keyword>
<dbReference type="PROSITE" id="PS50011">
    <property type="entry name" value="PROTEIN_KINASE_DOM"/>
    <property type="match status" value="1"/>
</dbReference>
<dbReference type="GO" id="GO:0005737">
    <property type="term" value="C:cytoplasm"/>
    <property type="evidence" value="ECO:0007669"/>
    <property type="project" value="TreeGrafter"/>
</dbReference>
<dbReference type="Gene3D" id="1.10.510.10">
    <property type="entry name" value="Transferase(Phosphotransferase) domain 1"/>
    <property type="match status" value="1"/>
</dbReference>
<dbReference type="InterPro" id="IPR011009">
    <property type="entry name" value="Kinase-like_dom_sf"/>
</dbReference>
<keyword evidence="6" id="KW-0418">Kinase</keyword>
<feature type="domain" description="Protein kinase" evidence="12">
    <location>
        <begin position="310"/>
        <end position="580"/>
    </location>
</feature>
<dbReference type="FunFam" id="3.30.60.20:FF:000010">
    <property type="entry name" value="Putative kinase suppressor of Ras 1"/>
    <property type="match status" value="1"/>
</dbReference>
<dbReference type="SUPFAM" id="SSF56112">
    <property type="entry name" value="Protein kinase-like (PK-like)"/>
    <property type="match status" value="1"/>
</dbReference>
<dbReference type="CDD" id="cd20872">
    <property type="entry name" value="C1_KSR1"/>
    <property type="match status" value="1"/>
</dbReference>
<feature type="domain" description="Phorbol-ester/DAG-type" evidence="13">
    <location>
        <begin position="60"/>
        <end position="104"/>
    </location>
</feature>
<evidence type="ECO:0000259" key="12">
    <source>
        <dbReference type="PROSITE" id="PS50011"/>
    </source>
</evidence>
<dbReference type="GO" id="GO:0005524">
    <property type="term" value="F:ATP binding"/>
    <property type="evidence" value="ECO:0007669"/>
    <property type="project" value="UniProtKB-KW"/>
</dbReference>
<dbReference type="Ensembl" id="ENSNMLT00000036703.1">
    <property type="protein sequence ID" value="ENSNMLP00000032971.1"/>
    <property type="gene ID" value="ENSNMLG00000020553.1"/>
</dbReference>